<dbReference type="FunFam" id="3.30.930.10:FF:000002">
    <property type="entry name" value="Threonine--tRNA ligase"/>
    <property type="match status" value="1"/>
</dbReference>
<dbReference type="AlphaFoldDB" id="A0A1F7TM53"/>
<comment type="cofactor">
    <cofactor evidence="12">
        <name>Zn(2+)</name>
        <dbReference type="ChEBI" id="CHEBI:29105"/>
    </cofactor>
    <text evidence="12">Binds 1 zinc ion per subunit.</text>
</comment>
<accession>A0A1F7TM53</accession>
<comment type="similarity">
    <text evidence="1 12">Belongs to the class-II aminoacyl-tRNA synthetase family.</text>
</comment>
<reference evidence="14 15" key="1">
    <citation type="journal article" date="2016" name="Nat. Commun.">
        <title>Thousands of microbial genomes shed light on interconnected biogeochemical processes in an aquifer system.</title>
        <authorList>
            <person name="Anantharaman K."/>
            <person name="Brown C.T."/>
            <person name="Hug L.A."/>
            <person name="Sharon I."/>
            <person name="Castelle C.J."/>
            <person name="Probst A.J."/>
            <person name="Thomas B.C."/>
            <person name="Singh A."/>
            <person name="Wilkins M.J."/>
            <person name="Karaoz U."/>
            <person name="Brodie E.L."/>
            <person name="Williams K.H."/>
            <person name="Hubbard S.S."/>
            <person name="Banfield J.F."/>
        </authorList>
    </citation>
    <scope>NUCLEOTIDE SEQUENCE [LARGE SCALE GENOMIC DNA]</scope>
</reference>
<keyword evidence="2 12" id="KW-0820">tRNA-binding</keyword>
<keyword evidence="8 12" id="KW-0694">RNA-binding</keyword>
<keyword evidence="6 12" id="KW-0862">Zinc</keyword>
<dbReference type="SUPFAM" id="SSF55186">
    <property type="entry name" value="ThrRS/AlaRS common domain"/>
    <property type="match status" value="1"/>
</dbReference>
<evidence type="ECO:0000256" key="5">
    <source>
        <dbReference type="ARBA" id="ARBA00022741"/>
    </source>
</evidence>
<feature type="binding site" evidence="12">
    <location>
        <position position="344"/>
    </location>
    <ligand>
        <name>Zn(2+)</name>
        <dbReference type="ChEBI" id="CHEBI:29105"/>
        <note>catalytic</note>
    </ligand>
</feature>
<dbReference type="Proteomes" id="UP000177885">
    <property type="component" value="Unassembled WGS sequence"/>
</dbReference>
<comment type="subunit">
    <text evidence="12">Homodimer.</text>
</comment>
<keyword evidence="9 12" id="KW-0648">Protein biosynthesis</keyword>
<dbReference type="InterPro" id="IPR004154">
    <property type="entry name" value="Anticodon-bd"/>
</dbReference>
<comment type="caution">
    <text evidence="14">The sequence shown here is derived from an EMBL/GenBank/DDBJ whole genome shotgun (WGS) entry which is preliminary data.</text>
</comment>
<dbReference type="CDD" id="cd00771">
    <property type="entry name" value="ThrRS_core"/>
    <property type="match status" value="1"/>
</dbReference>
<feature type="binding site" evidence="12">
    <location>
        <position position="473"/>
    </location>
    <ligand>
        <name>Zn(2+)</name>
        <dbReference type="ChEBI" id="CHEBI:29105"/>
        <note>catalytic</note>
    </ligand>
</feature>
<feature type="binding site" evidence="12">
    <location>
        <position position="293"/>
    </location>
    <ligand>
        <name>Zn(2+)</name>
        <dbReference type="ChEBI" id="CHEBI:29105"/>
        <note>catalytic</note>
    </ligand>
</feature>
<dbReference type="EC" id="6.1.1.3" evidence="12"/>
<dbReference type="InterPro" id="IPR047246">
    <property type="entry name" value="ThrRS_anticodon"/>
</dbReference>
<dbReference type="Pfam" id="PF00587">
    <property type="entry name" value="tRNA-synt_2b"/>
    <property type="match status" value="1"/>
</dbReference>
<keyword evidence="5 12" id="KW-0547">Nucleotide-binding</keyword>
<keyword evidence="7 12" id="KW-0067">ATP-binding</keyword>
<keyword evidence="10 12" id="KW-0030">Aminoacyl-tRNA synthetase</keyword>
<dbReference type="SUPFAM" id="SSF52954">
    <property type="entry name" value="Class II aaRS ABD-related"/>
    <property type="match status" value="1"/>
</dbReference>
<dbReference type="InterPro" id="IPR036621">
    <property type="entry name" value="Anticodon-bd_dom_sf"/>
</dbReference>
<dbReference type="PROSITE" id="PS50862">
    <property type="entry name" value="AA_TRNA_LIGASE_II"/>
    <property type="match status" value="1"/>
</dbReference>
<dbReference type="GO" id="GO:0004829">
    <property type="term" value="F:threonine-tRNA ligase activity"/>
    <property type="evidence" value="ECO:0007669"/>
    <property type="project" value="UniProtKB-UniRule"/>
</dbReference>
<dbReference type="Gene3D" id="3.30.930.10">
    <property type="entry name" value="Bira Bifunctional Protein, Domain 2"/>
    <property type="match status" value="1"/>
</dbReference>
<evidence type="ECO:0000256" key="2">
    <source>
        <dbReference type="ARBA" id="ARBA00022555"/>
    </source>
</evidence>
<evidence type="ECO:0000256" key="10">
    <source>
        <dbReference type="ARBA" id="ARBA00023146"/>
    </source>
</evidence>
<dbReference type="HAMAP" id="MF_00184">
    <property type="entry name" value="Thr_tRNA_synth"/>
    <property type="match status" value="1"/>
</dbReference>
<sequence length="598" mass="67026">MNEQDKLFAMRHSGAHILAAAVTELYPGVKLGVGPVIDDGFFYDLALQHPITEEDLVALEAKMREIIARDDAFRREEMPIDRAIAFFKDAGQDFKVELLKDLMEKGTTKIRPEESQDVEVGATSASVYHTGQFVDLCRGPHVSTSSEVGDAFKLTKVSGAYWRGDEKNPQMQRVYGVLFASKRELDAYLTMMEEAKKRDHRKLGAVLGLFAYSPLVGPGLPLFTPKGASMRRALEEFVWSLNRRYGYERVWIPHLAKADLYKTSGHWDKFQDDIFHVTSKKTDDLFVLKPMNCPHHAQIYASAPRSYRDLPVRFAENTTVYRDENTGQLAGLTRVRCITQDDAHIFCTPEQVREEVMNVAKVIDRFYAVFGMPLTIRLSTHDPERPENYLGNTDLWKQAEDSLAGLLKEMGKDYEVGVGEAAFYGPKIDYMATDAIGRKWQLATAQLDFNQPERFELEYVDADGAKKRPVMVHRAILGSIERFLGVAIEHYAGAFPMWLAPVQVRLSSVGKDHVTHAGRLGEALSAAGIRIEIDDSDEKVGKKVRNAALMKIPWTIVVGGKEVEGGDLQVKVFGSEEALVIPQKDLVARVLDAAKMPA</sequence>
<dbReference type="PANTHER" id="PTHR11451:SF44">
    <property type="entry name" value="THREONINE--TRNA LIGASE, CHLOROPLASTIC_MITOCHONDRIAL 2"/>
    <property type="match status" value="1"/>
</dbReference>
<dbReference type="InterPro" id="IPR045864">
    <property type="entry name" value="aa-tRNA-synth_II/BPL/LPL"/>
</dbReference>
<dbReference type="PANTHER" id="PTHR11451">
    <property type="entry name" value="THREONINE-TRNA LIGASE"/>
    <property type="match status" value="1"/>
</dbReference>
<dbReference type="FunFam" id="3.30.980.10:FF:000005">
    <property type="entry name" value="Threonyl-tRNA synthetase, mitochondrial"/>
    <property type="match status" value="1"/>
</dbReference>
<dbReference type="PRINTS" id="PR01047">
    <property type="entry name" value="TRNASYNTHTHR"/>
</dbReference>
<dbReference type="Gene3D" id="3.30.980.10">
    <property type="entry name" value="Threonyl-trna Synthetase, Chain A, domain 2"/>
    <property type="match status" value="1"/>
</dbReference>
<evidence type="ECO:0000256" key="3">
    <source>
        <dbReference type="ARBA" id="ARBA00022598"/>
    </source>
</evidence>
<dbReference type="GO" id="GO:0005524">
    <property type="term" value="F:ATP binding"/>
    <property type="evidence" value="ECO:0007669"/>
    <property type="project" value="UniProtKB-UniRule"/>
</dbReference>
<dbReference type="STRING" id="1802385.A2856_03005"/>
<dbReference type="NCBIfam" id="TIGR00418">
    <property type="entry name" value="thrS"/>
    <property type="match status" value="1"/>
</dbReference>
<name>A0A1F7TM53_9BACT</name>
<evidence type="ECO:0000256" key="7">
    <source>
        <dbReference type="ARBA" id="ARBA00022840"/>
    </source>
</evidence>
<proteinExistence type="inferred from homology"/>
<evidence type="ECO:0000313" key="14">
    <source>
        <dbReference type="EMBL" id="OGL66708.1"/>
    </source>
</evidence>
<evidence type="ECO:0000313" key="15">
    <source>
        <dbReference type="Proteomes" id="UP000177885"/>
    </source>
</evidence>
<dbReference type="InterPro" id="IPR002314">
    <property type="entry name" value="aa-tRNA-synt_IIb"/>
</dbReference>
<dbReference type="InterPro" id="IPR006195">
    <property type="entry name" value="aa-tRNA-synth_II"/>
</dbReference>
<dbReference type="GO" id="GO:0046872">
    <property type="term" value="F:metal ion binding"/>
    <property type="evidence" value="ECO:0007669"/>
    <property type="project" value="UniProtKB-KW"/>
</dbReference>
<keyword evidence="4 12" id="KW-0479">Metal-binding</keyword>
<evidence type="ECO:0000256" key="1">
    <source>
        <dbReference type="ARBA" id="ARBA00008226"/>
    </source>
</evidence>
<gene>
    <name evidence="12" type="primary">thrS</name>
    <name evidence="14" type="ORF">A2856_03005</name>
</gene>
<organism evidence="14 15">
    <name type="scientific">Candidatus Uhrbacteria bacterium RIFCSPHIGHO2_01_FULL_63_20</name>
    <dbReference type="NCBI Taxonomy" id="1802385"/>
    <lineage>
        <taxon>Bacteria</taxon>
        <taxon>Candidatus Uhriibacteriota</taxon>
    </lineage>
</organism>
<dbReference type="Pfam" id="PF03129">
    <property type="entry name" value="HGTP_anticodon"/>
    <property type="match status" value="1"/>
</dbReference>
<dbReference type="InterPro" id="IPR018163">
    <property type="entry name" value="Thr/Ala-tRNA-synth_IIc_edit"/>
</dbReference>
<comment type="subcellular location">
    <subcellularLocation>
        <location evidence="12">Cytoplasm</location>
    </subcellularLocation>
</comment>
<evidence type="ECO:0000259" key="13">
    <source>
        <dbReference type="PROSITE" id="PS50862"/>
    </source>
</evidence>
<dbReference type="Gene3D" id="3.30.54.20">
    <property type="match status" value="1"/>
</dbReference>
<evidence type="ECO:0000256" key="8">
    <source>
        <dbReference type="ARBA" id="ARBA00022884"/>
    </source>
</evidence>
<evidence type="ECO:0000256" key="9">
    <source>
        <dbReference type="ARBA" id="ARBA00022917"/>
    </source>
</evidence>
<evidence type="ECO:0000256" key="11">
    <source>
        <dbReference type="ARBA" id="ARBA00049515"/>
    </source>
</evidence>
<dbReference type="SMART" id="SM00863">
    <property type="entry name" value="tRNA_SAD"/>
    <property type="match status" value="1"/>
</dbReference>
<dbReference type="EMBL" id="MGDT01000006">
    <property type="protein sequence ID" value="OGL66708.1"/>
    <property type="molecule type" value="Genomic_DNA"/>
</dbReference>
<evidence type="ECO:0000256" key="4">
    <source>
        <dbReference type="ARBA" id="ARBA00022723"/>
    </source>
</evidence>
<dbReference type="Pfam" id="PF07973">
    <property type="entry name" value="tRNA_SAD"/>
    <property type="match status" value="1"/>
</dbReference>
<dbReference type="InterPro" id="IPR002320">
    <property type="entry name" value="Thr-tRNA-ligase_IIa"/>
</dbReference>
<feature type="domain" description="Aminoacyl-transfer RNA synthetases class-II family profile" evidence="13">
    <location>
        <begin position="225"/>
        <end position="496"/>
    </location>
</feature>
<evidence type="ECO:0000256" key="12">
    <source>
        <dbReference type="HAMAP-Rule" id="MF_00184"/>
    </source>
</evidence>
<protein>
    <recommendedName>
        <fullName evidence="12">Threonine--tRNA ligase</fullName>
        <ecNumber evidence="12">6.1.1.3</ecNumber>
    </recommendedName>
    <alternativeName>
        <fullName evidence="12">Threonyl-tRNA synthetase</fullName>
        <shortName evidence="12">ThrRS</shortName>
    </alternativeName>
</protein>
<dbReference type="GO" id="GO:0005737">
    <property type="term" value="C:cytoplasm"/>
    <property type="evidence" value="ECO:0007669"/>
    <property type="project" value="UniProtKB-SubCell"/>
</dbReference>
<dbReference type="InterPro" id="IPR033728">
    <property type="entry name" value="ThrRS_core"/>
</dbReference>
<keyword evidence="3 12" id="KW-0436">Ligase</keyword>
<dbReference type="InterPro" id="IPR012947">
    <property type="entry name" value="tRNA_SAD"/>
</dbReference>
<keyword evidence="12" id="KW-0963">Cytoplasm</keyword>
<evidence type="ECO:0000256" key="6">
    <source>
        <dbReference type="ARBA" id="ARBA00022833"/>
    </source>
</evidence>
<dbReference type="CDD" id="cd00860">
    <property type="entry name" value="ThrRS_anticodon"/>
    <property type="match status" value="1"/>
</dbReference>
<comment type="caution">
    <text evidence="12">Lacks conserved residue(s) required for the propagation of feature annotation.</text>
</comment>
<dbReference type="Gene3D" id="3.40.50.800">
    <property type="entry name" value="Anticodon-binding domain"/>
    <property type="match status" value="1"/>
</dbReference>
<dbReference type="GO" id="GO:0000049">
    <property type="term" value="F:tRNA binding"/>
    <property type="evidence" value="ECO:0007669"/>
    <property type="project" value="UniProtKB-KW"/>
</dbReference>
<dbReference type="GO" id="GO:0006435">
    <property type="term" value="P:threonyl-tRNA aminoacylation"/>
    <property type="evidence" value="ECO:0007669"/>
    <property type="project" value="UniProtKB-UniRule"/>
</dbReference>
<dbReference type="SUPFAM" id="SSF55681">
    <property type="entry name" value="Class II aaRS and biotin synthetases"/>
    <property type="match status" value="1"/>
</dbReference>
<comment type="catalytic activity">
    <reaction evidence="11 12">
        <text>tRNA(Thr) + L-threonine + ATP = L-threonyl-tRNA(Thr) + AMP + diphosphate + H(+)</text>
        <dbReference type="Rhea" id="RHEA:24624"/>
        <dbReference type="Rhea" id="RHEA-COMP:9670"/>
        <dbReference type="Rhea" id="RHEA-COMP:9704"/>
        <dbReference type="ChEBI" id="CHEBI:15378"/>
        <dbReference type="ChEBI" id="CHEBI:30616"/>
        <dbReference type="ChEBI" id="CHEBI:33019"/>
        <dbReference type="ChEBI" id="CHEBI:57926"/>
        <dbReference type="ChEBI" id="CHEBI:78442"/>
        <dbReference type="ChEBI" id="CHEBI:78534"/>
        <dbReference type="ChEBI" id="CHEBI:456215"/>
        <dbReference type="EC" id="6.1.1.3"/>
    </reaction>
</comment>